<evidence type="ECO:0000259" key="7">
    <source>
        <dbReference type="Pfam" id="PF08281"/>
    </source>
</evidence>
<dbReference type="InterPro" id="IPR036388">
    <property type="entry name" value="WH-like_DNA-bd_sf"/>
</dbReference>
<dbReference type="PANTHER" id="PTHR43133:SF66">
    <property type="entry name" value="ECF RNA POLYMERASE SIGMA FACTOR SIGK"/>
    <property type="match status" value="1"/>
</dbReference>
<keyword evidence="9" id="KW-1185">Reference proteome</keyword>
<dbReference type="Pfam" id="PF04542">
    <property type="entry name" value="Sigma70_r2"/>
    <property type="match status" value="1"/>
</dbReference>
<evidence type="ECO:0000313" key="8">
    <source>
        <dbReference type="EMBL" id="MDX8033369.1"/>
    </source>
</evidence>
<dbReference type="InterPro" id="IPR013324">
    <property type="entry name" value="RNA_pol_sigma_r3/r4-like"/>
</dbReference>
<reference evidence="8 9" key="1">
    <citation type="submission" date="2023-11" db="EMBL/GenBank/DDBJ databases">
        <title>Lentzea sokolovensis, sp. nov., Lentzea kristufkii, sp. nov., and Lentzea miocenensis, sp. nov., rare actinobacteria from Sokolov Coal Basin, Miocene lacustrine sediment, Czech Republic.</title>
        <authorList>
            <person name="Lara A."/>
            <person name="Kotroba L."/>
            <person name="Nouioui I."/>
            <person name="Neumann-Schaal M."/>
            <person name="Mast Y."/>
            <person name="Chronakova A."/>
        </authorList>
    </citation>
    <scope>NUCLEOTIDE SEQUENCE [LARGE SCALE GENOMIC DNA]</scope>
    <source>
        <strain evidence="8 9">BCCO 10_0856</strain>
    </source>
</reference>
<reference evidence="8 9" key="2">
    <citation type="submission" date="2023-11" db="EMBL/GenBank/DDBJ databases">
        <authorList>
            <person name="Lara A.C."/>
            <person name="Chronakova A."/>
        </authorList>
    </citation>
    <scope>NUCLEOTIDE SEQUENCE [LARGE SCALE GENOMIC DNA]</scope>
    <source>
        <strain evidence="8 9">BCCO 10_0856</strain>
    </source>
</reference>
<evidence type="ECO:0000313" key="9">
    <source>
        <dbReference type="Proteomes" id="UP001285521"/>
    </source>
</evidence>
<feature type="compositionally biased region" description="Basic and acidic residues" evidence="5">
    <location>
        <begin position="1"/>
        <end position="19"/>
    </location>
</feature>
<dbReference type="NCBIfam" id="NF007228">
    <property type="entry name" value="PRK09646.1"/>
    <property type="match status" value="1"/>
</dbReference>
<dbReference type="SUPFAM" id="SSF88946">
    <property type="entry name" value="Sigma2 domain of RNA polymerase sigma factors"/>
    <property type="match status" value="1"/>
</dbReference>
<name>A0ABU4T5K9_9PSEU</name>
<dbReference type="Gene3D" id="1.10.1740.10">
    <property type="match status" value="1"/>
</dbReference>
<keyword evidence="4" id="KW-0804">Transcription</keyword>
<dbReference type="Pfam" id="PF08281">
    <property type="entry name" value="Sigma70_r4_2"/>
    <property type="match status" value="1"/>
</dbReference>
<accession>A0ABU4T5K9</accession>
<dbReference type="InterPro" id="IPR007627">
    <property type="entry name" value="RNA_pol_sigma70_r2"/>
</dbReference>
<comment type="similarity">
    <text evidence="1">Belongs to the sigma-70 factor family. ECF subfamily.</text>
</comment>
<gene>
    <name evidence="8" type="ORF">SK803_24390</name>
</gene>
<dbReference type="InterPro" id="IPR039425">
    <property type="entry name" value="RNA_pol_sigma-70-like"/>
</dbReference>
<dbReference type="CDD" id="cd06171">
    <property type="entry name" value="Sigma70_r4"/>
    <property type="match status" value="1"/>
</dbReference>
<keyword evidence="2" id="KW-0805">Transcription regulation</keyword>
<protein>
    <submittedName>
        <fullName evidence="8">Sigma-70 family RNA polymerase sigma factor</fullName>
    </submittedName>
</protein>
<keyword evidence="3" id="KW-0731">Sigma factor</keyword>
<dbReference type="Proteomes" id="UP001285521">
    <property type="component" value="Unassembled WGS sequence"/>
</dbReference>
<dbReference type="InterPro" id="IPR013249">
    <property type="entry name" value="RNA_pol_sigma70_r4_t2"/>
</dbReference>
<evidence type="ECO:0000256" key="1">
    <source>
        <dbReference type="ARBA" id="ARBA00010641"/>
    </source>
</evidence>
<sequence>MPKRERSLQSIPRDDDRPAEPTADDLLALVARGDETAFERLYDVVSSSVFGLIRRVVRDQAQSEEVFQEVMLEVWRTATRFDPGKGSANTWILTLTHRRAVDRVRSAQAATHREDHVARLDPARPFDEVSEQVDGRIEQRQVRRCLSFLTDLQRESVVLAYYQGYSYPEVASLLGLPLGTVKTRMRDGLIRLRDCMGVTG</sequence>
<dbReference type="SUPFAM" id="SSF88659">
    <property type="entry name" value="Sigma3 and sigma4 domains of RNA polymerase sigma factors"/>
    <property type="match status" value="1"/>
</dbReference>
<dbReference type="PANTHER" id="PTHR43133">
    <property type="entry name" value="RNA POLYMERASE ECF-TYPE SIGMA FACTO"/>
    <property type="match status" value="1"/>
</dbReference>
<dbReference type="Gene3D" id="1.10.10.10">
    <property type="entry name" value="Winged helix-like DNA-binding domain superfamily/Winged helix DNA-binding domain"/>
    <property type="match status" value="1"/>
</dbReference>
<evidence type="ECO:0000259" key="6">
    <source>
        <dbReference type="Pfam" id="PF04542"/>
    </source>
</evidence>
<proteinExistence type="inferred from homology"/>
<dbReference type="InterPro" id="IPR013325">
    <property type="entry name" value="RNA_pol_sigma_r2"/>
</dbReference>
<feature type="domain" description="RNA polymerase sigma-70 region 2" evidence="6">
    <location>
        <begin position="45"/>
        <end position="108"/>
    </location>
</feature>
<feature type="region of interest" description="Disordered" evidence="5">
    <location>
        <begin position="1"/>
        <end position="22"/>
    </location>
</feature>
<comment type="caution">
    <text evidence="8">The sequence shown here is derived from an EMBL/GenBank/DDBJ whole genome shotgun (WGS) entry which is preliminary data.</text>
</comment>
<evidence type="ECO:0000256" key="5">
    <source>
        <dbReference type="SAM" id="MobiDB-lite"/>
    </source>
</evidence>
<evidence type="ECO:0000256" key="3">
    <source>
        <dbReference type="ARBA" id="ARBA00023082"/>
    </source>
</evidence>
<dbReference type="RefSeq" id="WP_319968399.1">
    <property type="nucleotide sequence ID" value="NZ_JAXAVW010000020.1"/>
</dbReference>
<feature type="domain" description="RNA polymerase sigma factor 70 region 4 type 2" evidence="7">
    <location>
        <begin position="140"/>
        <end position="192"/>
    </location>
</feature>
<dbReference type="InterPro" id="IPR014284">
    <property type="entry name" value="RNA_pol_sigma-70_dom"/>
</dbReference>
<evidence type="ECO:0000256" key="4">
    <source>
        <dbReference type="ARBA" id="ARBA00023163"/>
    </source>
</evidence>
<dbReference type="EMBL" id="JAXAVW010000020">
    <property type="protein sequence ID" value="MDX8033369.1"/>
    <property type="molecule type" value="Genomic_DNA"/>
</dbReference>
<evidence type="ECO:0000256" key="2">
    <source>
        <dbReference type="ARBA" id="ARBA00023015"/>
    </source>
</evidence>
<dbReference type="NCBIfam" id="TIGR02937">
    <property type="entry name" value="sigma70-ECF"/>
    <property type="match status" value="1"/>
</dbReference>
<organism evidence="8 9">
    <name type="scientific">Lentzea miocenica</name>
    <dbReference type="NCBI Taxonomy" id="3095431"/>
    <lineage>
        <taxon>Bacteria</taxon>
        <taxon>Bacillati</taxon>
        <taxon>Actinomycetota</taxon>
        <taxon>Actinomycetes</taxon>
        <taxon>Pseudonocardiales</taxon>
        <taxon>Pseudonocardiaceae</taxon>
        <taxon>Lentzea</taxon>
    </lineage>
</organism>